<gene>
    <name evidence="2" type="ORF">PSYICH_LOCUS10729</name>
</gene>
<dbReference type="Proteomes" id="UP001153636">
    <property type="component" value="Chromosome 4"/>
</dbReference>
<dbReference type="EMBL" id="OV651816">
    <property type="protein sequence ID" value="CAH1109826.1"/>
    <property type="molecule type" value="Genomic_DNA"/>
</dbReference>
<name>A0A9P0D4Q3_9CUCU</name>
<reference evidence="2" key="1">
    <citation type="submission" date="2022-01" db="EMBL/GenBank/DDBJ databases">
        <authorList>
            <person name="King R."/>
        </authorList>
    </citation>
    <scope>NUCLEOTIDE SEQUENCE</scope>
</reference>
<evidence type="ECO:0000313" key="3">
    <source>
        <dbReference type="Proteomes" id="UP001153636"/>
    </source>
</evidence>
<keyword evidence="1" id="KW-0732">Signal</keyword>
<feature type="signal peptide" evidence="1">
    <location>
        <begin position="1"/>
        <end position="19"/>
    </location>
</feature>
<dbReference type="AlphaFoldDB" id="A0A9P0D4Q3"/>
<sequence>MNFSITFIAFCLIFGHSYQQDSSVIIDSNVPNVEYELAAVQAYYQSILLYPNESKKQLAALATLYNDAYPTADGWKVAEGCTEFFNPSTQYFILMNVTKGTLPTNITYTVVRLFN</sequence>
<evidence type="ECO:0000256" key="1">
    <source>
        <dbReference type="SAM" id="SignalP"/>
    </source>
</evidence>
<proteinExistence type="predicted"/>
<dbReference type="OrthoDB" id="6764998at2759"/>
<feature type="chain" id="PRO_5040200463" evidence="1">
    <location>
        <begin position="20"/>
        <end position="115"/>
    </location>
</feature>
<evidence type="ECO:0000313" key="2">
    <source>
        <dbReference type="EMBL" id="CAH1109826.1"/>
    </source>
</evidence>
<organism evidence="2 3">
    <name type="scientific">Psylliodes chrysocephalus</name>
    <dbReference type="NCBI Taxonomy" id="3402493"/>
    <lineage>
        <taxon>Eukaryota</taxon>
        <taxon>Metazoa</taxon>
        <taxon>Ecdysozoa</taxon>
        <taxon>Arthropoda</taxon>
        <taxon>Hexapoda</taxon>
        <taxon>Insecta</taxon>
        <taxon>Pterygota</taxon>
        <taxon>Neoptera</taxon>
        <taxon>Endopterygota</taxon>
        <taxon>Coleoptera</taxon>
        <taxon>Polyphaga</taxon>
        <taxon>Cucujiformia</taxon>
        <taxon>Chrysomeloidea</taxon>
        <taxon>Chrysomelidae</taxon>
        <taxon>Galerucinae</taxon>
        <taxon>Alticini</taxon>
        <taxon>Psylliodes</taxon>
    </lineage>
</organism>
<protein>
    <submittedName>
        <fullName evidence="2">Uncharacterized protein</fullName>
    </submittedName>
</protein>
<keyword evidence="3" id="KW-1185">Reference proteome</keyword>
<accession>A0A9P0D4Q3</accession>